<organism evidence="2 3">
    <name type="scientific">Riccia fluitans</name>
    <dbReference type="NCBI Taxonomy" id="41844"/>
    <lineage>
        <taxon>Eukaryota</taxon>
        <taxon>Viridiplantae</taxon>
        <taxon>Streptophyta</taxon>
        <taxon>Embryophyta</taxon>
        <taxon>Marchantiophyta</taxon>
        <taxon>Marchantiopsida</taxon>
        <taxon>Marchantiidae</taxon>
        <taxon>Marchantiales</taxon>
        <taxon>Ricciaceae</taxon>
        <taxon>Riccia</taxon>
    </lineage>
</organism>
<gene>
    <name evidence="2" type="ORF">R1flu_002700</name>
</gene>
<dbReference type="AlphaFoldDB" id="A0ABD1Y717"/>
<evidence type="ECO:0000313" key="2">
    <source>
        <dbReference type="EMBL" id="KAL2622495.1"/>
    </source>
</evidence>
<dbReference type="EMBL" id="JBHFFA010000006">
    <property type="protein sequence ID" value="KAL2622495.1"/>
    <property type="molecule type" value="Genomic_DNA"/>
</dbReference>
<evidence type="ECO:0000256" key="1">
    <source>
        <dbReference type="SAM" id="MobiDB-lite"/>
    </source>
</evidence>
<keyword evidence="3" id="KW-1185">Reference proteome</keyword>
<protein>
    <submittedName>
        <fullName evidence="2">Uncharacterized protein</fullName>
    </submittedName>
</protein>
<sequence length="387" mass="44686">MSGIKRRSSRQSDVSPEERPSQRRRRATSPNYELPHDEAMETIDWLVQDEETNSGDGAIVEKIQTLQSMAIQHVVPTRLPCPRTINFEELSLLTRDEVFPHLKFDHLKTEGILFIDGSVFARGAAGPQGQLPVNVSREGLKEYLDAWTTIARWFDYRNAQPRNEVWFIDQLVFFSSQGCEDGKLLDLRAKLVIRQALKWIGRPSSSYTSTTLVLLALTEVDPGEPNLKSDWYAWVSDQISFRLNHTKQDRASTAKFREGWQAVVQLIHTQFLARMGRQNQEEPRANPLLLKDEPRNAFGDTQAQWDVERCELVRERDQLKEDLHKAQGVLADAAQREEALRAEHERLQEEYSQEKAAWENKNRKLEEEAQQLHEEQKRIMGSRDSGV</sequence>
<feature type="region of interest" description="Disordered" evidence="1">
    <location>
        <begin position="368"/>
        <end position="387"/>
    </location>
</feature>
<name>A0ABD1Y717_9MARC</name>
<accession>A0ABD1Y717</accession>
<feature type="compositionally biased region" description="Basic and acidic residues" evidence="1">
    <location>
        <begin position="368"/>
        <end position="378"/>
    </location>
</feature>
<comment type="caution">
    <text evidence="2">The sequence shown here is derived from an EMBL/GenBank/DDBJ whole genome shotgun (WGS) entry which is preliminary data.</text>
</comment>
<feature type="region of interest" description="Disordered" evidence="1">
    <location>
        <begin position="1"/>
        <end position="35"/>
    </location>
</feature>
<dbReference type="Proteomes" id="UP001605036">
    <property type="component" value="Unassembled WGS sequence"/>
</dbReference>
<proteinExistence type="predicted"/>
<evidence type="ECO:0000313" key="3">
    <source>
        <dbReference type="Proteomes" id="UP001605036"/>
    </source>
</evidence>
<reference evidence="2 3" key="1">
    <citation type="submission" date="2024-09" db="EMBL/GenBank/DDBJ databases">
        <title>Chromosome-scale assembly of Riccia fluitans.</title>
        <authorList>
            <person name="Paukszto L."/>
            <person name="Sawicki J."/>
            <person name="Karawczyk K."/>
            <person name="Piernik-Szablinska J."/>
            <person name="Szczecinska M."/>
            <person name="Mazdziarz M."/>
        </authorList>
    </citation>
    <scope>NUCLEOTIDE SEQUENCE [LARGE SCALE GENOMIC DNA]</scope>
    <source>
        <strain evidence="2">Rf_01</strain>
        <tissue evidence="2">Aerial parts of the thallus</tissue>
    </source>
</reference>